<feature type="region of interest" description="Disordered" evidence="1">
    <location>
        <begin position="72"/>
        <end position="102"/>
    </location>
</feature>
<keyword evidence="3" id="KW-1185">Reference proteome</keyword>
<feature type="compositionally biased region" description="Low complexity" evidence="1">
    <location>
        <begin position="228"/>
        <end position="249"/>
    </location>
</feature>
<accession>A0A8T0V6M2</accession>
<proteinExistence type="predicted"/>
<evidence type="ECO:0000313" key="3">
    <source>
        <dbReference type="Proteomes" id="UP000823388"/>
    </source>
</evidence>
<evidence type="ECO:0000313" key="2">
    <source>
        <dbReference type="EMBL" id="KAG2627709.1"/>
    </source>
</evidence>
<evidence type="ECO:0000256" key="1">
    <source>
        <dbReference type="SAM" id="MobiDB-lite"/>
    </source>
</evidence>
<feature type="region of interest" description="Disordered" evidence="1">
    <location>
        <begin position="153"/>
        <end position="173"/>
    </location>
</feature>
<feature type="compositionally biased region" description="Basic and acidic residues" evidence="1">
    <location>
        <begin position="285"/>
        <end position="295"/>
    </location>
</feature>
<feature type="region of interest" description="Disordered" evidence="1">
    <location>
        <begin position="1"/>
        <end position="56"/>
    </location>
</feature>
<name>A0A8T0V6M2_PANVG</name>
<feature type="compositionally biased region" description="Gly residues" evidence="1">
    <location>
        <begin position="162"/>
        <end position="173"/>
    </location>
</feature>
<feature type="region of interest" description="Disordered" evidence="1">
    <location>
        <begin position="205"/>
        <end position="295"/>
    </location>
</feature>
<protein>
    <submittedName>
        <fullName evidence="2">Uncharacterized protein</fullName>
    </submittedName>
</protein>
<feature type="compositionally biased region" description="Pro residues" evidence="1">
    <location>
        <begin position="211"/>
        <end position="227"/>
    </location>
</feature>
<organism evidence="2 3">
    <name type="scientific">Panicum virgatum</name>
    <name type="common">Blackwell switchgrass</name>
    <dbReference type="NCBI Taxonomy" id="38727"/>
    <lineage>
        <taxon>Eukaryota</taxon>
        <taxon>Viridiplantae</taxon>
        <taxon>Streptophyta</taxon>
        <taxon>Embryophyta</taxon>
        <taxon>Tracheophyta</taxon>
        <taxon>Spermatophyta</taxon>
        <taxon>Magnoliopsida</taxon>
        <taxon>Liliopsida</taxon>
        <taxon>Poales</taxon>
        <taxon>Poaceae</taxon>
        <taxon>PACMAD clade</taxon>
        <taxon>Panicoideae</taxon>
        <taxon>Panicodae</taxon>
        <taxon>Paniceae</taxon>
        <taxon>Panicinae</taxon>
        <taxon>Panicum</taxon>
        <taxon>Panicum sect. Hiantes</taxon>
    </lineage>
</organism>
<feature type="region of interest" description="Disordered" evidence="1">
    <location>
        <begin position="401"/>
        <end position="424"/>
    </location>
</feature>
<reference evidence="2" key="1">
    <citation type="submission" date="2020-05" db="EMBL/GenBank/DDBJ databases">
        <title>WGS assembly of Panicum virgatum.</title>
        <authorList>
            <person name="Lovell J.T."/>
            <person name="Jenkins J."/>
            <person name="Shu S."/>
            <person name="Juenger T.E."/>
            <person name="Schmutz J."/>
        </authorList>
    </citation>
    <scope>NUCLEOTIDE SEQUENCE</scope>
    <source>
        <strain evidence="2">AP13</strain>
    </source>
</reference>
<comment type="caution">
    <text evidence="2">The sequence shown here is derived from an EMBL/GenBank/DDBJ whole genome shotgun (WGS) entry which is preliminary data.</text>
</comment>
<feature type="compositionally biased region" description="Gly residues" evidence="1">
    <location>
        <begin position="90"/>
        <end position="100"/>
    </location>
</feature>
<dbReference type="Proteomes" id="UP000823388">
    <property type="component" value="Chromosome 3K"/>
</dbReference>
<dbReference type="AlphaFoldDB" id="A0A8T0V6M2"/>
<sequence>MATSLLSPPVTPVLRPSRRRRTGLARQDPTRRAPARPPPGLEAAARPNQRRGGARCGRAGIIDGAAALDAAGRAGPGRIGSGDSELGDEAGIGGELGMEAGGENERHAVEAATKGEEEGCRRRRAVGGRCGGRWWAVGGGEADGLGPLVSGRRVGQPLASDSGGGAGGRGVARGGEAALPPRLLPLSASRLLVHLLLRRPVRLSPRCAAPSPVPSTGEPPPIAPPAPSTDEPLSTPHRPSSAPSASEPLSMPPCPSPAPSADEPLSTPHHPLPFSLRQRPALPSHRPDPHAAAQVRRDVACPACLSSADPSPHGGGTSRGTTSSSAALAYAAAKVEQDLSFLATTASAGQQRPSQAPRHIHRAPRFCSIWRMGSVDAKSGHTLERARTCSKIVKTINTSSLPVPTSETGIADRSDRYSRKTAKT</sequence>
<gene>
    <name evidence="2" type="ORF">PVAP13_3KG261886</name>
</gene>
<dbReference type="EMBL" id="CM029041">
    <property type="protein sequence ID" value="KAG2627709.1"/>
    <property type="molecule type" value="Genomic_DNA"/>
</dbReference>